<evidence type="ECO:0000313" key="1">
    <source>
        <dbReference type="EMBL" id="CDW49908.1"/>
    </source>
</evidence>
<sequence>MYYFPMDTEHEYLKPRRNTKTQCMMTLDPKDHK</sequence>
<reference evidence="1" key="1">
    <citation type="submission" date="2014-05" db="EMBL/GenBank/DDBJ databases">
        <authorList>
            <person name="Chronopoulou M."/>
        </authorList>
    </citation>
    <scope>NUCLEOTIDE SEQUENCE</scope>
    <source>
        <tissue evidence="1">Whole organism</tissue>
    </source>
</reference>
<protein>
    <submittedName>
        <fullName evidence="1">Uncharacterized protein</fullName>
    </submittedName>
</protein>
<name>A0A0K2VHG6_LEPSM</name>
<proteinExistence type="predicted"/>
<dbReference type="EMBL" id="HACA01032547">
    <property type="protein sequence ID" value="CDW49908.1"/>
    <property type="molecule type" value="Transcribed_RNA"/>
</dbReference>
<organism evidence="1">
    <name type="scientific">Lepeophtheirus salmonis</name>
    <name type="common">Salmon louse</name>
    <name type="synonym">Caligus salmonis</name>
    <dbReference type="NCBI Taxonomy" id="72036"/>
    <lineage>
        <taxon>Eukaryota</taxon>
        <taxon>Metazoa</taxon>
        <taxon>Ecdysozoa</taxon>
        <taxon>Arthropoda</taxon>
        <taxon>Crustacea</taxon>
        <taxon>Multicrustacea</taxon>
        <taxon>Hexanauplia</taxon>
        <taxon>Copepoda</taxon>
        <taxon>Siphonostomatoida</taxon>
        <taxon>Caligidae</taxon>
        <taxon>Lepeophtheirus</taxon>
    </lineage>
</organism>
<dbReference type="AlphaFoldDB" id="A0A0K2VHG6"/>
<accession>A0A0K2VHG6</accession>